<accession>A0A0S4SFY5</accession>
<dbReference type="SUPFAM" id="SSF89392">
    <property type="entry name" value="Prokaryotic lipoproteins and lipoprotein localization factors"/>
    <property type="match status" value="1"/>
</dbReference>
<reference evidence="5 6" key="1">
    <citation type="submission" date="2015-11" db="EMBL/GenBank/DDBJ databases">
        <authorList>
            <consortium name="Pathogen Informatics"/>
        </authorList>
    </citation>
    <scope>NUCLEOTIDE SEQUENCE [LARGE SCALE GENOMIC DNA]</scope>
    <source>
        <strain evidence="3 5">006A-0059</strain>
        <strain evidence="4 6">007A-0283</strain>
    </source>
</reference>
<dbReference type="PANTHER" id="PTHR35869">
    <property type="entry name" value="OUTER-MEMBRANE LIPOPROTEIN CARRIER PROTEIN"/>
    <property type="match status" value="1"/>
</dbReference>
<dbReference type="Proteomes" id="UP000052237">
    <property type="component" value="Unassembled WGS sequence"/>
</dbReference>
<feature type="chain" id="PRO_5014239514" evidence="2">
    <location>
        <begin position="20"/>
        <end position="171"/>
    </location>
</feature>
<dbReference type="NCBIfam" id="NF000666">
    <property type="entry name" value="PRK00031.2-4"/>
    <property type="match status" value="1"/>
</dbReference>
<keyword evidence="3" id="KW-0449">Lipoprotein</keyword>
<keyword evidence="1 2" id="KW-0732">Signal</keyword>
<evidence type="ECO:0000256" key="2">
    <source>
        <dbReference type="SAM" id="SignalP"/>
    </source>
</evidence>
<gene>
    <name evidence="3" type="primary">lolA</name>
    <name evidence="3" type="ORF">ERS686654_01612</name>
    <name evidence="4" type="ORF">ERS739223_01436</name>
</gene>
<dbReference type="Pfam" id="PF03548">
    <property type="entry name" value="LolA"/>
    <property type="match status" value="1"/>
</dbReference>
<evidence type="ECO:0000313" key="6">
    <source>
        <dbReference type="Proteomes" id="UP000052245"/>
    </source>
</evidence>
<proteinExistence type="predicted"/>
<dbReference type="CDD" id="cd16325">
    <property type="entry name" value="LolA"/>
    <property type="match status" value="1"/>
</dbReference>
<dbReference type="Gene3D" id="2.50.20.10">
    <property type="entry name" value="Lipoprotein localisation LolA/LolB/LppX"/>
    <property type="match status" value="1"/>
</dbReference>
<organism evidence="3 5">
    <name type="scientific">Campylobacter hyointestinalis subsp. hyointestinalis</name>
    <dbReference type="NCBI Taxonomy" id="91352"/>
    <lineage>
        <taxon>Bacteria</taxon>
        <taxon>Pseudomonadati</taxon>
        <taxon>Campylobacterota</taxon>
        <taxon>Epsilonproteobacteria</taxon>
        <taxon>Campylobacterales</taxon>
        <taxon>Campylobacteraceae</taxon>
        <taxon>Campylobacter</taxon>
    </lineage>
</organism>
<keyword evidence="5" id="KW-1185">Reference proteome</keyword>
<feature type="signal peptide" evidence="2">
    <location>
        <begin position="1"/>
        <end position="19"/>
    </location>
</feature>
<dbReference type="InterPro" id="IPR029046">
    <property type="entry name" value="LolA/LolB/LppX"/>
</dbReference>
<evidence type="ECO:0000313" key="4">
    <source>
        <dbReference type="EMBL" id="CUU89338.1"/>
    </source>
</evidence>
<dbReference type="InterPro" id="IPR004564">
    <property type="entry name" value="OM_lipoprot_carrier_LolA-like"/>
</dbReference>
<evidence type="ECO:0000313" key="3">
    <source>
        <dbReference type="EMBL" id="CUU85294.1"/>
    </source>
</evidence>
<evidence type="ECO:0000256" key="1">
    <source>
        <dbReference type="ARBA" id="ARBA00022729"/>
    </source>
</evidence>
<dbReference type="PANTHER" id="PTHR35869:SF1">
    <property type="entry name" value="OUTER-MEMBRANE LIPOPROTEIN CARRIER PROTEIN"/>
    <property type="match status" value="1"/>
</dbReference>
<name>A0A0S4SFY5_CAMHY</name>
<dbReference type="EMBL" id="FAVC01000003">
    <property type="protein sequence ID" value="CUU89338.1"/>
    <property type="molecule type" value="Genomic_DNA"/>
</dbReference>
<dbReference type="EMBL" id="FAVB01000003">
    <property type="protein sequence ID" value="CUU85294.1"/>
    <property type="molecule type" value="Genomic_DNA"/>
</dbReference>
<accession>A0A9W5AWG0</accession>
<protein>
    <submittedName>
        <fullName evidence="3">Outer-membrane lipoprotein carrier protein</fullName>
    </submittedName>
</protein>
<evidence type="ECO:0000313" key="5">
    <source>
        <dbReference type="Proteomes" id="UP000052237"/>
    </source>
</evidence>
<dbReference type="Proteomes" id="UP000052245">
    <property type="component" value="Unassembled WGS sequence"/>
</dbReference>
<dbReference type="AlphaFoldDB" id="A0A0S4SFY5"/>
<dbReference type="RefSeq" id="WP_059434539.1">
    <property type="nucleotide sequence ID" value="NZ_FAUY01000003.1"/>
</dbReference>
<sequence length="171" mass="19400">MKRILVLFALATMCFGANELDFNTLSSDFTQTVSSKTKKITYSGYFALQKDLGAFWHYKTPATKLIYFNYGRVTILEPELEQAILTDLKDSPNLTSILSQAKMTSKDTYKALYDNTTYTIKVKNGLPTSIDYTDKLDNKVSIKLSKTRKNEPINQGLLEPNIPENYDILSN</sequence>
<dbReference type="NCBIfam" id="NF000663">
    <property type="entry name" value="PRK00031.2-1"/>
    <property type="match status" value="1"/>
</dbReference>
<comment type="caution">
    <text evidence="3">The sequence shown here is derived from an EMBL/GenBank/DDBJ whole genome shotgun (WGS) entry which is preliminary data.</text>
</comment>